<keyword evidence="3" id="KW-1185">Reference proteome</keyword>
<dbReference type="STRING" id="720554.Clocl_2809"/>
<evidence type="ECO:0000313" key="2">
    <source>
        <dbReference type="EMBL" id="AEV69358.1"/>
    </source>
</evidence>
<proteinExistence type="predicted"/>
<dbReference type="Proteomes" id="UP000005435">
    <property type="component" value="Chromosome"/>
</dbReference>
<dbReference type="RefSeq" id="WP_014255908.1">
    <property type="nucleotide sequence ID" value="NC_016627.1"/>
</dbReference>
<protein>
    <recommendedName>
        <fullName evidence="4">Oligosaccharide repeat unit polymerase</fullName>
    </recommendedName>
</protein>
<keyword evidence="1" id="KW-0472">Membrane</keyword>
<evidence type="ECO:0008006" key="4">
    <source>
        <dbReference type="Google" id="ProtNLM"/>
    </source>
</evidence>
<reference evidence="3" key="1">
    <citation type="submission" date="2011-12" db="EMBL/GenBank/DDBJ databases">
        <title>Complete sequence of Clostridium clariflavum DSM 19732.</title>
        <authorList>
            <consortium name="US DOE Joint Genome Institute"/>
            <person name="Lucas S."/>
            <person name="Han J."/>
            <person name="Lapidus A."/>
            <person name="Cheng J.-F."/>
            <person name="Goodwin L."/>
            <person name="Pitluck S."/>
            <person name="Peters L."/>
            <person name="Teshima H."/>
            <person name="Detter J.C."/>
            <person name="Han C."/>
            <person name="Tapia R."/>
            <person name="Land M."/>
            <person name="Hauser L."/>
            <person name="Kyrpides N."/>
            <person name="Ivanova N."/>
            <person name="Pagani I."/>
            <person name="Kitzmiller T."/>
            <person name="Lynd L."/>
            <person name="Izquierdo J."/>
            <person name="Woyke T."/>
        </authorList>
    </citation>
    <scope>NUCLEOTIDE SEQUENCE [LARGE SCALE GENOMIC DNA]</scope>
    <source>
        <strain evidence="3">DSM 19732 / NBRC 101661 / EBR45</strain>
    </source>
</reference>
<accession>G8M349</accession>
<feature type="transmembrane region" description="Helical" evidence="1">
    <location>
        <begin position="154"/>
        <end position="181"/>
    </location>
</feature>
<dbReference type="AlphaFoldDB" id="G8M349"/>
<dbReference type="NCBIfam" id="TIGR04370">
    <property type="entry name" value="glyco_rpt_poly"/>
    <property type="match status" value="1"/>
</dbReference>
<dbReference type="EMBL" id="CP003065">
    <property type="protein sequence ID" value="AEV69358.1"/>
    <property type="molecule type" value="Genomic_DNA"/>
</dbReference>
<feature type="transmembrane region" description="Helical" evidence="1">
    <location>
        <begin position="6"/>
        <end position="30"/>
    </location>
</feature>
<keyword evidence="1" id="KW-1133">Transmembrane helix</keyword>
<reference evidence="2 3" key="2">
    <citation type="journal article" date="2012" name="Stand. Genomic Sci.">
        <title>Complete Genome Sequence of Clostridium clariflavum DSM 19732.</title>
        <authorList>
            <person name="Izquierdo J.A."/>
            <person name="Goodwin L."/>
            <person name="Davenport K.W."/>
            <person name="Teshima H."/>
            <person name="Bruce D."/>
            <person name="Detter C."/>
            <person name="Tapia R."/>
            <person name="Han S."/>
            <person name="Land M."/>
            <person name="Hauser L."/>
            <person name="Jeffries C.D."/>
            <person name="Han J."/>
            <person name="Pitluck S."/>
            <person name="Nolan M."/>
            <person name="Chen A."/>
            <person name="Huntemann M."/>
            <person name="Mavromatis K."/>
            <person name="Mikhailova N."/>
            <person name="Liolios K."/>
            <person name="Woyke T."/>
            <person name="Lynd L.R."/>
        </authorList>
    </citation>
    <scope>NUCLEOTIDE SEQUENCE [LARGE SCALE GENOMIC DNA]</scope>
    <source>
        <strain evidence="3">DSM 19732 / NBRC 101661 / EBR45</strain>
    </source>
</reference>
<gene>
    <name evidence="2" type="ordered locus">Clocl_2809</name>
</gene>
<keyword evidence="1" id="KW-0812">Transmembrane</keyword>
<sequence length="247" mass="29233">MYCTITFGRIIIVNTIVSLIIGTLIMGLSLEKEVKRKLIRTFIKYILPFCVILFVVIYNISNMRQSEKSDPILFGEQFYSYLTVVILLMDNNLAYIDNNQYSTYGVIFLKGILNFLMAFGRKFGIRFPLFEQASSIIIHTEEYVPVFPGRVYNAFVSIFFAFYVDFREFGVFLGSAFYGWIMCKYFKEIHTKNIKAIAIYLWLMQSLVKSFFRWEFVRMDYCLAFIWLMIWIRKKYILSDNTQIDIG</sequence>
<feature type="transmembrane region" description="Helical" evidence="1">
    <location>
        <begin position="101"/>
        <end position="120"/>
    </location>
</feature>
<feature type="transmembrane region" description="Helical" evidence="1">
    <location>
        <begin position="42"/>
        <end position="60"/>
    </location>
</feature>
<dbReference type="KEGG" id="ccl:Clocl_2809"/>
<name>G8M349_ACECE</name>
<evidence type="ECO:0000313" key="3">
    <source>
        <dbReference type="Proteomes" id="UP000005435"/>
    </source>
</evidence>
<dbReference type="HOGENOM" id="CLU_1123027_0_0_9"/>
<evidence type="ECO:0000256" key="1">
    <source>
        <dbReference type="SAM" id="Phobius"/>
    </source>
</evidence>
<organism evidence="2 3">
    <name type="scientific">Acetivibrio clariflavus (strain DSM 19732 / NBRC 101661 / EBR45)</name>
    <name type="common">Clostridium clariflavum</name>
    <dbReference type="NCBI Taxonomy" id="720554"/>
    <lineage>
        <taxon>Bacteria</taxon>
        <taxon>Bacillati</taxon>
        <taxon>Bacillota</taxon>
        <taxon>Clostridia</taxon>
        <taxon>Eubacteriales</taxon>
        <taxon>Oscillospiraceae</taxon>
        <taxon>Acetivibrio</taxon>
    </lineage>
</organism>